<dbReference type="RefSeq" id="WP_315730463.1">
    <property type="nucleotide sequence ID" value="NZ_JAVYII010000001.1"/>
</dbReference>
<organism evidence="2 3">
    <name type="scientific">Nocardioides imazamoxiresistens</name>
    <dbReference type="NCBI Taxonomy" id="3231893"/>
    <lineage>
        <taxon>Bacteria</taxon>
        <taxon>Bacillati</taxon>
        <taxon>Actinomycetota</taxon>
        <taxon>Actinomycetes</taxon>
        <taxon>Propionibacteriales</taxon>
        <taxon>Nocardioidaceae</taxon>
        <taxon>Nocardioides</taxon>
    </lineage>
</organism>
<dbReference type="EMBL" id="JAVYII010000001">
    <property type="protein sequence ID" value="MDT9591499.1"/>
    <property type="molecule type" value="Genomic_DNA"/>
</dbReference>
<dbReference type="InterPro" id="IPR051312">
    <property type="entry name" value="Diverse_Substr_Oxidored"/>
</dbReference>
<dbReference type="PROSITE" id="PS51387">
    <property type="entry name" value="FAD_PCMH"/>
    <property type="match status" value="1"/>
</dbReference>
<dbReference type="SUPFAM" id="SSF56176">
    <property type="entry name" value="FAD-binding/transporter-associated domain-like"/>
    <property type="match status" value="1"/>
</dbReference>
<dbReference type="PANTHER" id="PTHR42659">
    <property type="entry name" value="XANTHINE DEHYDROGENASE SUBUNIT C-RELATED"/>
    <property type="match status" value="1"/>
</dbReference>
<evidence type="ECO:0000313" key="3">
    <source>
        <dbReference type="Proteomes" id="UP001268542"/>
    </source>
</evidence>
<feature type="domain" description="FAD-binding PCMH-type" evidence="1">
    <location>
        <begin position="1"/>
        <end position="176"/>
    </location>
</feature>
<sequence length="274" mass="28107">MDLAELTGVRVARTEADLALAPGEAYLGGGSWLYSTPQPHVTRLVDLAGLGWAPVEERADGGVRIAGTCTVAELVAAAAGWAPVRADAAALVRDCAEAFLMSAKVWRVATVGGNLCLALPAGAMISLAVALEATVELVGPAGTRQLPAVDLVTGPGATRRAPDEVLRAVDVEPAALTARYALRRMSLAPAGRSSAVVVARRDERDGCHLSLTAAVPRPVVLRLPGRPDAAAARAAVRDLTDWYADPHGPADWRAAVSEELAVAALAAVAPGEAA</sequence>
<name>A0ABU3PQK9_9ACTN</name>
<reference evidence="2 3" key="1">
    <citation type="submission" date="2023-08" db="EMBL/GenBank/DDBJ databases">
        <title>Nocardioides seae sp. nov., a bacterium isolated from a soil.</title>
        <authorList>
            <person name="Wang X."/>
        </authorList>
    </citation>
    <scope>NUCLEOTIDE SEQUENCE [LARGE SCALE GENOMIC DNA]</scope>
    <source>
        <strain evidence="2 3">YZH12</strain>
    </source>
</reference>
<dbReference type="InterPro" id="IPR002346">
    <property type="entry name" value="Mopterin_DH_FAD-bd"/>
</dbReference>
<dbReference type="InterPro" id="IPR036318">
    <property type="entry name" value="FAD-bd_PCMH-like_sf"/>
</dbReference>
<dbReference type="Pfam" id="PF00941">
    <property type="entry name" value="FAD_binding_5"/>
    <property type="match status" value="1"/>
</dbReference>
<comment type="caution">
    <text evidence="2">The sequence shown here is derived from an EMBL/GenBank/DDBJ whole genome shotgun (WGS) entry which is preliminary data.</text>
</comment>
<gene>
    <name evidence="2" type="ORF">RDV89_00370</name>
</gene>
<protein>
    <submittedName>
        <fullName evidence="2">FAD binding domain-containing protein</fullName>
    </submittedName>
</protein>
<evidence type="ECO:0000259" key="1">
    <source>
        <dbReference type="PROSITE" id="PS51387"/>
    </source>
</evidence>
<dbReference type="InterPro" id="IPR016169">
    <property type="entry name" value="FAD-bd_PCMH_sub2"/>
</dbReference>
<keyword evidence="3" id="KW-1185">Reference proteome</keyword>
<dbReference type="PANTHER" id="PTHR42659:SF9">
    <property type="entry name" value="XANTHINE DEHYDROGENASE FAD-BINDING SUBUNIT XDHB-RELATED"/>
    <property type="match status" value="1"/>
</dbReference>
<dbReference type="InterPro" id="IPR016166">
    <property type="entry name" value="FAD-bd_PCMH"/>
</dbReference>
<dbReference type="Proteomes" id="UP001268542">
    <property type="component" value="Unassembled WGS sequence"/>
</dbReference>
<evidence type="ECO:0000313" key="2">
    <source>
        <dbReference type="EMBL" id="MDT9591499.1"/>
    </source>
</evidence>
<accession>A0ABU3PQK9</accession>
<proteinExistence type="predicted"/>
<dbReference type="Gene3D" id="3.30.465.10">
    <property type="match status" value="1"/>
</dbReference>